<comment type="caution">
    <text evidence="1">The sequence shown here is derived from an EMBL/GenBank/DDBJ whole genome shotgun (WGS) entry which is preliminary data.</text>
</comment>
<proteinExistence type="predicted"/>
<evidence type="ECO:0000313" key="1">
    <source>
        <dbReference type="EMBL" id="KUN82797.1"/>
    </source>
</evidence>
<reference evidence="1 2" key="1">
    <citation type="submission" date="2015-10" db="EMBL/GenBank/DDBJ databases">
        <title>Draft genome sequence of Streptomyces bungoensis DSM 41781, type strain for the species Streptomyces bungoensis.</title>
        <authorList>
            <person name="Ruckert C."/>
            <person name="Winkler A."/>
            <person name="Kalinowski J."/>
            <person name="Kampfer P."/>
            <person name="Glaeser S."/>
        </authorList>
    </citation>
    <scope>NUCLEOTIDE SEQUENCE [LARGE SCALE GENOMIC DNA]</scope>
    <source>
        <strain evidence="1 2">DSM 41781</strain>
    </source>
</reference>
<dbReference type="Gene3D" id="3.40.50.1000">
    <property type="entry name" value="HAD superfamily/HAD-like"/>
    <property type="match status" value="1"/>
</dbReference>
<evidence type="ECO:0000313" key="2">
    <source>
        <dbReference type="Proteomes" id="UP000053024"/>
    </source>
</evidence>
<dbReference type="Gene3D" id="3.40.50.1110">
    <property type="entry name" value="SGNH hydrolase"/>
    <property type="match status" value="1"/>
</dbReference>
<dbReference type="OrthoDB" id="323926at2"/>
<dbReference type="InterPro" id="IPR010037">
    <property type="entry name" value="FkbH_domain"/>
</dbReference>
<gene>
    <name evidence="1" type="ORF">AQJ66_21040</name>
</gene>
<name>A0A101SZ28_9ACTN</name>
<accession>A0A101SZ28</accession>
<dbReference type="EMBL" id="LMWX01000034">
    <property type="protein sequence ID" value="KUN82797.1"/>
    <property type="molecule type" value="Genomic_DNA"/>
</dbReference>
<dbReference type="InterPro" id="IPR023214">
    <property type="entry name" value="HAD_sf"/>
</dbReference>
<dbReference type="Proteomes" id="UP000053024">
    <property type="component" value="Unassembled WGS sequence"/>
</dbReference>
<evidence type="ECO:0008006" key="3">
    <source>
        <dbReference type="Google" id="ProtNLM"/>
    </source>
</evidence>
<keyword evidence="2" id="KW-1185">Reference proteome</keyword>
<dbReference type="RefSeq" id="WP_061924433.1">
    <property type="nucleotide sequence ID" value="NZ_KQ948860.1"/>
</dbReference>
<dbReference type="NCBIfam" id="TIGR01686">
    <property type="entry name" value="FkbH"/>
    <property type="match status" value="1"/>
</dbReference>
<dbReference type="STRING" id="285568.AQJ66_21040"/>
<dbReference type="InterPro" id="IPR036412">
    <property type="entry name" value="HAD-like_sf"/>
</dbReference>
<dbReference type="NCBIfam" id="TIGR01681">
    <property type="entry name" value="HAD-SF-IIIC"/>
    <property type="match status" value="1"/>
</dbReference>
<protein>
    <recommendedName>
        <fullName evidence="3">FkbH-like protein</fullName>
    </recommendedName>
</protein>
<sequence>MTTAPTAAAAPLSPAAASPLAELRTLKRSGELAGSAARVRALLGALGDPADREAAGTLLGGPAARRALAGSAAFTPVALALLASSTADPVPPLLTTALLAEGVQPDTATTGFNQWRFEILSGAPTLRGHAPAVTACLLDDSAVFERVTDPLDADEVVARCAAFPAELASWLDAYERHVGTLAVLNTVPLGAARRDRWIDYATKARVEAAWQRMNAAVLDLAERPNTVVLSADAVAGRVDARWAAGDRMRHIAAHAFGTEFLDAYAREVARVVVARLGGARKCLVLDLDHTLWGGVVGDDGVAALKIGGAYPGSAHRELQSLAKDLSRQGVLLTVCSKNDDAVAREAVDSHPEMVLRSGDFAAFRADWDPKPGNAASIAAELNIGTDAMVFVDDNPAERGLMARQRPEVTVVDLPADPSGYAAALASAGWFNQLRLTDEDRVRGAMYRARAERERLRESADGIEDYLRELGTEITVEEYGPLNGARIAQLFGKTNQFNLTGVRYAADELARRAADGTAAFFGVRVTDAFGDNGLAGALALARAADGAWLIENFVLSCRVFSRSVEHAIAGLVLRAARDAGAPAVYGRHVPTAKNGRFADFYPSLGFAGADGDFRHDLTHLAELPAWVSIGTGEGTFHAP</sequence>
<dbReference type="SUPFAM" id="SSF56784">
    <property type="entry name" value="HAD-like"/>
    <property type="match status" value="1"/>
</dbReference>
<dbReference type="InterPro" id="IPR010033">
    <property type="entry name" value="HAD_SF_ppase_IIIC"/>
</dbReference>
<dbReference type="AlphaFoldDB" id="A0A101SZ28"/>
<organism evidence="1 2">
    <name type="scientific">Streptomyces bungoensis</name>
    <dbReference type="NCBI Taxonomy" id="285568"/>
    <lineage>
        <taxon>Bacteria</taxon>
        <taxon>Bacillati</taxon>
        <taxon>Actinomycetota</taxon>
        <taxon>Actinomycetes</taxon>
        <taxon>Kitasatosporales</taxon>
        <taxon>Streptomycetaceae</taxon>
        <taxon>Streptomyces</taxon>
    </lineage>
</organism>
<dbReference type="InterPro" id="IPR036514">
    <property type="entry name" value="SGNH_hydro_sf"/>
</dbReference>